<dbReference type="AlphaFoldDB" id="A0A401FZJ5"/>
<dbReference type="InterPro" id="IPR001789">
    <property type="entry name" value="Sig_transdc_resp-reg_receiver"/>
</dbReference>
<protein>
    <submittedName>
        <fullName evidence="4">Two-component system response regulator</fullName>
    </submittedName>
</protein>
<sequence>MEISQKMTKILVIDDDTIQRLILRTPLEMDGYEVLEAENGIEALKQLSENPDIRFLVTDLMMPEMDGFKLIDAVRKRAVRYTYIIVMTSMEDRSSLLQALSLGADDYLTKPIMPEELKLRLRSGMRLLKLEGQDELIFSMAKMAEFRSEETGFHLERVYHYCRILARDFAVHYPEYELTPGIADEIATVSPLHDIGKVAIPDHILHKPGRLTPDEWGIMKTHAAIGGNLIREIYDRTGSPWLRFAYEIAMYHHERWDGKGYPGGLAAEDIPVPARIMMLADVYDALTSERCYKPAFSHEKARAILLEENGSHFDPRLIDGFLRQEEQWLAVRNRFQD</sequence>
<dbReference type="SMART" id="SM00448">
    <property type="entry name" value="REC"/>
    <property type="match status" value="1"/>
</dbReference>
<dbReference type="Proteomes" id="UP000288096">
    <property type="component" value="Unassembled WGS sequence"/>
</dbReference>
<feature type="domain" description="Response regulatory" evidence="2">
    <location>
        <begin position="9"/>
        <end position="125"/>
    </location>
</feature>
<dbReference type="SUPFAM" id="SSF109604">
    <property type="entry name" value="HD-domain/PDEase-like"/>
    <property type="match status" value="1"/>
</dbReference>
<comment type="caution">
    <text evidence="4">The sequence shown here is derived from an EMBL/GenBank/DDBJ whole genome shotgun (WGS) entry which is preliminary data.</text>
</comment>
<dbReference type="Pfam" id="PF00072">
    <property type="entry name" value="Response_reg"/>
    <property type="match status" value="1"/>
</dbReference>
<dbReference type="InterPro" id="IPR052020">
    <property type="entry name" value="Cyclic_di-GMP/3'3'-cGAMP_PDE"/>
</dbReference>
<evidence type="ECO:0000259" key="2">
    <source>
        <dbReference type="PROSITE" id="PS50110"/>
    </source>
</evidence>
<dbReference type="PROSITE" id="PS51832">
    <property type="entry name" value="HD_GYP"/>
    <property type="match status" value="1"/>
</dbReference>
<accession>A0A401FZJ5</accession>
<dbReference type="InterPro" id="IPR003607">
    <property type="entry name" value="HD/PDEase_dom"/>
</dbReference>
<feature type="modified residue" description="4-aspartylphosphate" evidence="1">
    <location>
        <position position="59"/>
    </location>
</feature>
<organism evidence="4 5">
    <name type="scientific">Desulfonema ishimotonii</name>
    <dbReference type="NCBI Taxonomy" id="45657"/>
    <lineage>
        <taxon>Bacteria</taxon>
        <taxon>Pseudomonadati</taxon>
        <taxon>Thermodesulfobacteriota</taxon>
        <taxon>Desulfobacteria</taxon>
        <taxon>Desulfobacterales</taxon>
        <taxon>Desulfococcaceae</taxon>
        <taxon>Desulfonema</taxon>
    </lineage>
</organism>
<feature type="domain" description="HD-GYP" evidence="3">
    <location>
        <begin position="129"/>
        <end position="337"/>
    </location>
</feature>
<dbReference type="InterPro" id="IPR011006">
    <property type="entry name" value="CheY-like_superfamily"/>
</dbReference>
<dbReference type="PANTHER" id="PTHR45228:SF5">
    <property type="entry name" value="CYCLIC DI-GMP PHOSPHODIESTERASE VC_1348-RELATED"/>
    <property type="match status" value="1"/>
</dbReference>
<evidence type="ECO:0000256" key="1">
    <source>
        <dbReference type="PROSITE-ProRule" id="PRU00169"/>
    </source>
</evidence>
<proteinExistence type="predicted"/>
<evidence type="ECO:0000313" key="5">
    <source>
        <dbReference type="Proteomes" id="UP000288096"/>
    </source>
</evidence>
<dbReference type="GO" id="GO:0000160">
    <property type="term" value="P:phosphorelay signal transduction system"/>
    <property type="evidence" value="ECO:0007669"/>
    <property type="project" value="InterPro"/>
</dbReference>
<dbReference type="CDD" id="cd00077">
    <property type="entry name" value="HDc"/>
    <property type="match status" value="1"/>
</dbReference>
<dbReference type="InterPro" id="IPR037522">
    <property type="entry name" value="HD_GYP_dom"/>
</dbReference>
<dbReference type="Pfam" id="PF13487">
    <property type="entry name" value="HD_5"/>
    <property type="match status" value="1"/>
</dbReference>
<dbReference type="Gene3D" id="3.40.50.2300">
    <property type="match status" value="1"/>
</dbReference>
<keyword evidence="1" id="KW-0597">Phosphoprotein</keyword>
<dbReference type="PANTHER" id="PTHR45228">
    <property type="entry name" value="CYCLIC DI-GMP PHOSPHODIESTERASE TM_0186-RELATED"/>
    <property type="match status" value="1"/>
</dbReference>
<evidence type="ECO:0000313" key="4">
    <source>
        <dbReference type="EMBL" id="GBC62353.1"/>
    </source>
</evidence>
<evidence type="ECO:0000259" key="3">
    <source>
        <dbReference type="PROSITE" id="PS51832"/>
    </source>
</evidence>
<dbReference type="OrthoDB" id="9764337at2"/>
<dbReference type="SUPFAM" id="SSF52172">
    <property type="entry name" value="CheY-like"/>
    <property type="match status" value="1"/>
</dbReference>
<dbReference type="PROSITE" id="PS50110">
    <property type="entry name" value="RESPONSE_REGULATORY"/>
    <property type="match status" value="1"/>
</dbReference>
<gene>
    <name evidence="4" type="ORF">DENIS_3325</name>
</gene>
<name>A0A401FZJ5_9BACT</name>
<dbReference type="SMART" id="SM00471">
    <property type="entry name" value="HDc"/>
    <property type="match status" value="1"/>
</dbReference>
<dbReference type="Gene3D" id="1.10.3210.10">
    <property type="entry name" value="Hypothetical protein af1432"/>
    <property type="match status" value="1"/>
</dbReference>
<keyword evidence="5" id="KW-1185">Reference proteome</keyword>
<dbReference type="EMBL" id="BEXT01000001">
    <property type="protein sequence ID" value="GBC62353.1"/>
    <property type="molecule type" value="Genomic_DNA"/>
</dbReference>
<reference evidence="5" key="2">
    <citation type="submission" date="2019-01" db="EMBL/GenBank/DDBJ databases">
        <title>Genome sequence of Desulfonema ishimotonii strain Tokyo 01.</title>
        <authorList>
            <person name="Fukui M."/>
        </authorList>
    </citation>
    <scope>NUCLEOTIDE SEQUENCE [LARGE SCALE GENOMIC DNA]</scope>
    <source>
        <strain evidence="5">Tokyo 01</strain>
    </source>
</reference>
<reference evidence="5" key="1">
    <citation type="submission" date="2017-11" db="EMBL/GenBank/DDBJ databases">
        <authorList>
            <person name="Watanabe M."/>
            <person name="Kojima H."/>
        </authorList>
    </citation>
    <scope>NUCLEOTIDE SEQUENCE [LARGE SCALE GENOMIC DNA]</scope>
    <source>
        <strain evidence="5">Tokyo 01</strain>
    </source>
</reference>